<name>A0ABY7QW52_9ACTN</name>
<keyword evidence="2" id="KW-0472">Membrane</keyword>
<keyword evidence="2" id="KW-1133">Transmembrane helix</keyword>
<reference evidence="3 4" key="2">
    <citation type="submission" date="2023-06" db="EMBL/GenBank/DDBJ databases">
        <title>The Gram-positive Non-spore-bearing Anaerobic Bacilli of Human Feces.</title>
        <authorList>
            <person name="Eggerth A.H."/>
        </authorList>
    </citation>
    <scope>NUCLEOTIDE SEQUENCE [LARGE SCALE GENOMIC DNA]</scope>
    <source>
        <strain evidence="3 4">CBA3108</strain>
    </source>
</reference>
<dbReference type="Pfam" id="PF11298">
    <property type="entry name" value="DUF3099"/>
    <property type="match status" value="1"/>
</dbReference>
<dbReference type="Proteomes" id="UP001212097">
    <property type="component" value="Chromosome"/>
</dbReference>
<dbReference type="EMBL" id="CP115668">
    <property type="protein sequence ID" value="WCC79286.1"/>
    <property type="molecule type" value="Genomic_DNA"/>
</dbReference>
<keyword evidence="4" id="KW-1185">Reference proteome</keyword>
<reference evidence="3 4" key="1">
    <citation type="submission" date="2023-01" db="EMBL/GenBank/DDBJ databases">
        <authorList>
            <person name="Lee S.H."/>
            <person name="Jung H.S."/>
            <person name="Yun J.U."/>
        </authorList>
    </citation>
    <scope>NUCLEOTIDE SEQUENCE [LARGE SCALE GENOMIC DNA]</scope>
    <source>
        <strain evidence="3 4">CBA3108</strain>
    </source>
</reference>
<evidence type="ECO:0000313" key="3">
    <source>
        <dbReference type="EMBL" id="WCC79286.1"/>
    </source>
</evidence>
<accession>A0ABY7QW52</accession>
<feature type="transmembrane region" description="Helical" evidence="2">
    <location>
        <begin position="38"/>
        <end position="55"/>
    </location>
</feature>
<sequence>MSDAAHGRRHRRHRGSRHSITSAKRSASEDLEMRQRRYLWSMLVRTLCFIGLVITPSPWRWSFLLGAAVIPAIAVVLGNAADRRTTDTLPSQHADQTRCELGPAVTIQGEVDEE</sequence>
<feature type="compositionally biased region" description="Basic residues" evidence="1">
    <location>
        <begin position="7"/>
        <end position="17"/>
    </location>
</feature>
<evidence type="ECO:0000256" key="1">
    <source>
        <dbReference type="SAM" id="MobiDB-lite"/>
    </source>
</evidence>
<gene>
    <name evidence="3" type="ORF">O6R08_06985</name>
</gene>
<protein>
    <submittedName>
        <fullName evidence="3">DUF3099 domain-containing protein</fullName>
    </submittedName>
</protein>
<evidence type="ECO:0000256" key="2">
    <source>
        <dbReference type="SAM" id="Phobius"/>
    </source>
</evidence>
<evidence type="ECO:0000313" key="4">
    <source>
        <dbReference type="Proteomes" id="UP001212097"/>
    </source>
</evidence>
<proteinExistence type="predicted"/>
<feature type="transmembrane region" description="Helical" evidence="2">
    <location>
        <begin position="61"/>
        <end position="81"/>
    </location>
</feature>
<feature type="region of interest" description="Disordered" evidence="1">
    <location>
        <begin position="1"/>
        <end position="30"/>
    </location>
</feature>
<keyword evidence="2" id="KW-0812">Transmembrane</keyword>
<organism evidence="3 4">
    <name type="scientific">Cutibacterium equinum</name>
    <dbReference type="NCBI Taxonomy" id="3016342"/>
    <lineage>
        <taxon>Bacteria</taxon>
        <taxon>Bacillati</taxon>
        <taxon>Actinomycetota</taxon>
        <taxon>Actinomycetes</taxon>
        <taxon>Propionibacteriales</taxon>
        <taxon>Propionibacteriaceae</taxon>
        <taxon>Cutibacterium</taxon>
    </lineage>
</organism>
<dbReference type="InterPro" id="IPR021449">
    <property type="entry name" value="DUF3099"/>
</dbReference>